<organism evidence="1 2">
    <name type="scientific">Camellia lanceoleosa</name>
    <dbReference type="NCBI Taxonomy" id="1840588"/>
    <lineage>
        <taxon>Eukaryota</taxon>
        <taxon>Viridiplantae</taxon>
        <taxon>Streptophyta</taxon>
        <taxon>Embryophyta</taxon>
        <taxon>Tracheophyta</taxon>
        <taxon>Spermatophyta</taxon>
        <taxon>Magnoliopsida</taxon>
        <taxon>eudicotyledons</taxon>
        <taxon>Gunneridae</taxon>
        <taxon>Pentapetalae</taxon>
        <taxon>asterids</taxon>
        <taxon>Ericales</taxon>
        <taxon>Theaceae</taxon>
        <taxon>Camellia</taxon>
    </lineage>
</organism>
<name>A0ACC0I4S9_9ERIC</name>
<accession>A0ACC0I4S9</accession>
<comment type="caution">
    <text evidence="1">The sequence shown here is derived from an EMBL/GenBank/DDBJ whole genome shotgun (WGS) entry which is preliminary data.</text>
</comment>
<dbReference type="EMBL" id="CM045759">
    <property type="protein sequence ID" value="KAI8018921.1"/>
    <property type="molecule type" value="Genomic_DNA"/>
</dbReference>
<evidence type="ECO:0000313" key="1">
    <source>
        <dbReference type="EMBL" id="KAI8018921.1"/>
    </source>
</evidence>
<protein>
    <submittedName>
        <fullName evidence="1">Uncharacterized protein</fullName>
    </submittedName>
</protein>
<proteinExistence type="predicted"/>
<keyword evidence="2" id="KW-1185">Reference proteome</keyword>
<dbReference type="Proteomes" id="UP001060215">
    <property type="component" value="Chromosome 2"/>
</dbReference>
<evidence type="ECO:0000313" key="2">
    <source>
        <dbReference type="Proteomes" id="UP001060215"/>
    </source>
</evidence>
<reference evidence="1 2" key="1">
    <citation type="journal article" date="2022" name="Plant J.">
        <title>Chromosome-level genome of Camellia lanceoleosa provides a valuable resource for understanding genome evolution and self-incompatibility.</title>
        <authorList>
            <person name="Gong W."/>
            <person name="Xiao S."/>
            <person name="Wang L."/>
            <person name="Liao Z."/>
            <person name="Chang Y."/>
            <person name="Mo W."/>
            <person name="Hu G."/>
            <person name="Li W."/>
            <person name="Zhao G."/>
            <person name="Zhu H."/>
            <person name="Hu X."/>
            <person name="Ji K."/>
            <person name="Xiang X."/>
            <person name="Song Q."/>
            <person name="Yuan D."/>
            <person name="Jin S."/>
            <person name="Zhang L."/>
        </authorList>
    </citation>
    <scope>NUCLEOTIDE SEQUENCE [LARGE SCALE GENOMIC DNA]</scope>
    <source>
        <strain evidence="1">SQ_2022a</strain>
    </source>
</reference>
<gene>
    <name evidence="1" type="ORF">LOK49_LG04G00551</name>
</gene>
<sequence length="143" mass="15291">MLTFSTMSMLILSMSLQKANWEESEFLAARTSLPLQNGVSDRVRGGSVPRWIPLACGLLKVNCDAGFHPMSSKGAIAALIRNNRGHLVDGLAREVVLSSASQGEALAIRLACLMVSSLELSSVEVEGDNKKVIHLCVSEDAPP</sequence>